<feature type="chain" id="PRO_5025636286" evidence="1">
    <location>
        <begin position="28"/>
        <end position="73"/>
    </location>
</feature>
<proteinExistence type="predicted"/>
<reference evidence="2 3" key="1">
    <citation type="submission" date="2019-06" db="EMBL/GenBank/DDBJ databases">
        <title>Draft genomes of female and male turbot (Scophthalmus maximus).</title>
        <authorList>
            <person name="Xu H."/>
            <person name="Xu X.-W."/>
            <person name="Shao C."/>
            <person name="Chen S."/>
        </authorList>
    </citation>
    <scope>NUCLEOTIDE SEQUENCE [LARGE SCALE GENOMIC DNA]</scope>
    <source>
        <strain evidence="2">Ysfricsl-2016a</strain>
        <tissue evidence="2">Blood</tissue>
    </source>
</reference>
<evidence type="ECO:0000256" key="1">
    <source>
        <dbReference type="SAM" id="SignalP"/>
    </source>
</evidence>
<dbReference type="Proteomes" id="UP000438429">
    <property type="component" value="Unassembled WGS sequence"/>
</dbReference>
<accession>A0A6A4RX64</accession>
<sequence>MEERKTLFFFFFFCLLVATQLLRPSAAQVLRIVRYQFWYYRRYFKYYEDVNVDNVLAYAHLCVRSRFGMDGIC</sequence>
<feature type="signal peptide" evidence="1">
    <location>
        <begin position="1"/>
        <end position="27"/>
    </location>
</feature>
<name>A0A6A4RX64_SCOMX</name>
<dbReference type="EMBL" id="VEVO01000023">
    <property type="protein sequence ID" value="KAF0023044.1"/>
    <property type="molecule type" value="Genomic_DNA"/>
</dbReference>
<evidence type="ECO:0000313" key="3">
    <source>
        <dbReference type="Proteomes" id="UP000438429"/>
    </source>
</evidence>
<comment type="caution">
    <text evidence="2">The sequence shown here is derived from an EMBL/GenBank/DDBJ whole genome shotgun (WGS) entry which is preliminary data.</text>
</comment>
<protein>
    <submittedName>
        <fullName evidence="2">Uncharacterized protein</fullName>
    </submittedName>
</protein>
<keyword evidence="1" id="KW-0732">Signal</keyword>
<evidence type="ECO:0000313" key="2">
    <source>
        <dbReference type="EMBL" id="KAF0023044.1"/>
    </source>
</evidence>
<dbReference type="AlphaFoldDB" id="A0A6A4RX64"/>
<organism evidence="2 3">
    <name type="scientific">Scophthalmus maximus</name>
    <name type="common">Turbot</name>
    <name type="synonym">Psetta maxima</name>
    <dbReference type="NCBI Taxonomy" id="52904"/>
    <lineage>
        <taxon>Eukaryota</taxon>
        <taxon>Metazoa</taxon>
        <taxon>Chordata</taxon>
        <taxon>Craniata</taxon>
        <taxon>Vertebrata</taxon>
        <taxon>Euteleostomi</taxon>
        <taxon>Actinopterygii</taxon>
        <taxon>Neopterygii</taxon>
        <taxon>Teleostei</taxon>
        <taxon>Neoteleostei</taxon>
        <taxon>Acanthomorphata</taxon>
        <taxon>Carangaria</taxon>
        <taxon>Pleuronectiformes</taxon>
        <taxon>Pleuronectoidei</taxon>
        <taxon>Scophthalmidae</taxon>
        <taxon>Scophthalmus</taxon>
    </lineage>
</organism>
<gene>
    <name evidence="2" type="ORF">F2P81_025025</name>
</gene>